<evidence type="ECO:0000256" key="7">
    <source>
        <dbReference type="ARBA" id="ARBA00023136"/>
    </source>
</evidence>
<evidence type="ECO:0000313" key="9">
    <source>
        <dbReference type="EMBL" id="MVQ50300.1"/>
    </source>
</evidence>
<comment type="subcellular location">
    <subcellularLocation>
        <location evidence="1">Cell membrane</location>
        <topology evidence="1">Peripheral membrane protein</topology>
    </subcellularLocation>
</comment>
<evidence type="ECO:0000256" key="4">
    <source>
        <dbReference type="ARBA" id="ARBA00022475"/>
    </source>
</evidence>
<accession>A0A6L6XSW8</accession>
<dbReference type="PANTHER" id="PTHR43297:SF2">
    <property type="entry name" value="DIPEPTIDE TRANSPORT ATP-BINDING PROTEIN DPPD"/>
    <property type="match status" value="1"/>
</dbReference>
<evidence type="ECO:0000256" key="3">
    <source>
        <dbReference type="ARBA" id="ARBA00022448"/>
    </source>
</evidence>
<organism evidence="9 10">
    <name type="scientific">Nocardioides agri</name>
    <dbReference type="NCBI Taxonomy" id="2682843"/>
    <lineage>
        <taxon>Bacteria</taxon>
        <taxon>Bacillati</taxon>
        <taxon>Actinomycetota</taxon>
        <taxon>Actinomycetes</taxon>
        <taxon>Propionibacteriales</taxon>
        <taxon>Nocardioidaceae</taxon>
        <taxon>Nocardioides</taxon>
    </lineage>
</organism>
<feature type="domain" description="ABC transporter" evidence="8">
    <location>
        <begin position="280"/>
        <end position="525"/>
    </location>
</feature>
<proteinExistence type="inferred from homology"/>
<dbReference type="InterPro" id="IPR017871">
    <property type="entry name" value="ABC_transporter-like_CS"/>
</dbReference>
<dbReference type="InterPro" id="IPR013563">
    <property type="entry name" value="Oligopep_ABC_C"/>
</dbReference>
<dbReference type="GO" id="GO:0016887">
    <property type="term" value="F:ATP hydrolysis activity"/>
    <property type="evidence" value="ECO:0007669"/>
    <property type="project" value="InterPro"/>
</dbReference>
<keyword evidence="3" id="KW-0813">Transport</keyword>
<dbReference type="PROSITE" id="PS00211">
    <property type="entry name" value="ABC_TRANSPORTER_1"/>
    <property type="match status" value="2"/>
</dbReference>
<dbReference type="GO" id="GO:0015833">
    <property type="term" value="P:peptide transport"/>
    <property type="evidence" value="ECO:0007669"/>
    <property type="project" value="InterPro"/>
</dbReference>
<dbReference type="FunFam" id="3.40.50.300:FF:000016">
    <property type="entry name" value="Oligopeptide ABC transporter ATP-binding component"/>
    <property type="match status" value="1"/>
</dbReference>
<evidence type="ECO:0000256" key="5">
    <source>
        <dbReference type="ARBA" id="ARBA00022741"/>
    </source>
</evidence>
<dbReference type="InterPro" id="IPR050388">
    <property type="entry name" value="ABC_Ni/Peptide_Import"/>
</dbReference>
<gene>
    <name evidence="9" type="ORF">GON03_14020</name>
</gene>
<dbReference type="NCBIfam" id="NF008453">
    <property type="entry name" value="PRK11308.1"/>
    <property type="match status" value="2"/>
</dbReference>
<dbReference type="InterPro" id="IPR027417">
    <property type="entry name" value="P-loop_NTPase"/>
</dbReference>
<evidence type="ECO:0000256" key="2">
    <source>
        <dbReference type="ARBA" id="ARBA00005417"/>
    </source>
</evidence>
<comment type="similarity">
    <text evidence="2">Belongs to the ABC transporter superfamily.</text>
</comment>
<keyword evidence="4" id="KW-1003">Cell membrane</keyword>
<dbReference type="AlphaFoldDB" id="A0A6L6XSW8"/>
<dbReference type="EMBL" id="WSEK01000004">
    <property type="protein sequence ID" value="MVQ50300.1"/>
    <property type="molecule type" value="Genomic_DNA"/>
</dbReference>
<dbReference type="PROSITE" id="PS50893">
    <property type="entry name" value="ABC_TRANSPORTER_2"/>
    <property type="match status" value="2"/>
</dbReference>
<dbReference type="InterPro" id="IPR003593">
    <property type="entry name" value="AAA+_ATPase"/>
</dbReference>
<keyword evidence="7" id="KW-0472">Membrane</keyword>
<dbReference type="Pfam" id="PF00005">
    <property type="entry name" value="ABC_tran"/>
    <property type="match status" value="2"/>
</dbReference>
<keyword evidence="5" id="KW-0547">Nucleotide-binding</keyword>
<dbReference type="GO" id="GO:0005524">
    <property type="term" value="F:ATP binding"/>
    <property type="evidence" value="ECO:0007669"/>
    <property type="project" value="UniProtKB-KW"/>
</dbReference>
<comment type="caution">
    <text evidence="9">The sequence shown here is derived from an EMBL/GenBank/DDBJ whole genome shotgun (WGS) entry which is preliminary data.</text>
</comment>
<dbReference type="NCBIfam" id="NF007739">
    <property type="entry name" value="PRK10419.1"/>
    <property type="match status" value="2"/>
</dbReference>
<evidence type="ECO:0000313" key="10">
    <source>
        <dbReference type="Proteomes" id="UP000473525"/>
    </source>
</evidence>
<feature type="domain" description="ABC transporter" evidence="8">
    <location>
        <begin position="6"/>
        <end position="252"/>
    </location>
</feature>
<dbReference type="SMART" id="SM00382">
    <property type="entry name" value="AAA"/>
    <property type="match status" value="2"/>
</dbReference>
<dbReference type="SUPFAM" id="SSF52540">
    <property type="entry name" value="P-loop containing nucleoside triphosphate hydrolases"/>
    <property type="match status" value="2"/>
</dbReference>
<dbReference type="PANTHER" id="PTHR43297">
    <property type="entry name" value="OLIGOPEPTIDE TRANSPORT ATP-BINDING PROTEIN APPD"/>
    <property type="match status" value="1"/>
</dbReference>
<sequence>MSTPVLEVRDLAISFSHPRPAVRSVSVTVDQGEVVALVGESGSGKSMTARAVIGLLPDGAVATGSVRLRGEEVLGLPEAELVKVRGRRVAMVFQEPQTALNPVRTIGWQIGEALRAHGGSRGRAARERAVELLRQVEIPDPEERLGFYPHQLSGGQKQRVVLALALANEPELLLADEPTTALDVTVQAEILALLRRIRDRTGTSILIITHNMGVVAHLADRVVVLRQGEVVEEAETRELFAAPRHAYTRQLLAAVPRLPGPGELVQALPAEPAPDAVPALEYDDVRVHYGSRMRGRVLPAVDGVTLRLERGEVLGLVGESGSGKTTLGRLAAGLVPLAGGRVRVGGEDLAAARGRRRVDLRRRLAFVHQDPEASLDPRFSIGEAIREPLDVHGVGSRQSREQRVLELLDAVRLPASFAGRRPRELSGGQRQRVALARALTLEPQLLIADEPTSALDVSVQAEVLELFADLQRRLGFACVFISHDLAVVNKVADQVAVLRAGKVVESGSAARVFGEPAHDYTRRLLDAVPVPDPTVRDATGPALHPHVAAS</sequence>
<evidence type="ECO:0000256" key="1">
    <source>
        <dbReference type="ARBA" id="ARBA00004202"/>
    </source>
</evidence>
<protein>
    <submittedName>
        <fullName evidence="9">Dipeptide ABC transporter ATP-binding protein</fullName>
    </submittedName>
</protein>
<dbReference type="GO" id="GO:0005886">
    <property type="term" value="C:plasma membrane"/>
    <property type="evidence" value="ECO:0007669"/>
    <property type="project" value="UniProtKB-SubCell"/>
</dbReference>
<dbReference type="Gene3D" id="3.40.50.300">
    <property type="entry name" value="P-loop containing nucleotide triphosphate hydrolases"/>
    <property type="match status" value="2"/>
</dbReference>
<dbReference type="Pfam" id="PF08352">
    <property type="entry name" value="oligo_HPY"/>
    <property type="match status" value="2"/>
</dbReference>
<dbReference type="Proteomes" id="UP000473525">
    <property type="component" value="Unassembled WGS sequence"/>
</dbReference>
<evidence type="ECO:0000256" key="6">
    <source>
        <dbReference type="ARBA" id="ARBA00022840"/>
    </source>
</evidence>
<dbReference type="InterPro" id="IPR003439">
    <property type="entry name" value="ABC_transporter-like_ATP-bd"/>
</dbReference>
<reference evidence="9 10" key="1">
    <citation type="submission" date="2019-12" db="EMBL/GenBank/DDBJ databases">
        <authorList>
            <person name="Huq M.A."/>
        </authorList>
    </citation>
    <scope>NUCLEOTIDE SEQUENCE [LARGE SCALE GENOMIC DNA]</scope>
    <source>
        <strain evidence="9 10">MAH-18</strain>
    </source>
</reference>
<keyword evidence="6 9" id="KW-0067">ATP-binding</keyword>
<name>A0A6L6XSW8_9ACTN</name>
<keyword evidence="10" id="KW-1185">Reference proteome</keyword>
<evidence type="ECO:0000259" key="8">
    <source>
        <dbReference type="PROSITE" id="PS50893"/>
    </source>
</evidence>
<dbReference type="CDD" id="cd03257">
    <property type="entry name" value="ABC_NikE_OppD_transporters"/>
    <property type="match status" value="2"/>
</dbReference>